<dbReference type="EMBL" id="MIJF01000001">
    <property type="protein sequence ID" value="OEG00334.1"/>
    <property type="molecule type" value="Genomic_DNA"/>
</dbReference>
<dbReference type="STRING" id="337097.BHF71_00030"/>
<gene>
    <name evidence="4" type="ORF">BHF71_00030</name>
</gene>
<keyword evidence="2 3" id="KW-0802">TPR repeat</keyword>
<evidence type="ECO:0000313" key="5">
    <source>
        <dbReference type="Proteomes" id="UP000243739"/>
    </source>
</evidence>
<dbReference type="InterPro" id="IPR011990">
    <property type="entry name" value="TPR-like_helical_dom_sf"/>
</dbReference>
<name>A0A1D2YX87_9BACI</name>
<dbReference type="Gene3D" id="1.25.40.10">
    <property type="entry name" value="Tetratricopeptide repeat domain"/>
    <property type="match status" value="2"/>
</dbReference>
<evidence type="ECO:0000256" key="1">
    <source>
        <dbReference type="ARBA" id="ARBA00022737"/>
    </source>
</evidence>
<reference evidence="4 5" key="1">
    <citation type="submission" date="2016-09" db="EMBL/GenBank/DDBJ databases">
        <title>Draft genome sequence for the type strain of Vulcanibacillus modesticaldus BR, a strictly anaerobic, moderately thermophilic, and nitrate-reducing bacterium from deep sea-hydrothermal vents of the Mid-Atlantic Ridge.</title>
        <authorList>
            <person name="Abin C.A."/>
            <person name="Hollibaugh J.T."/>
        </authorList>
    </citation>
    <scope>NUCLEOTIDE SEQUENCE [LARGE SCALE GENOMIC DNA]</scope>
    <source>
        <strain evidence="4 5">BR</strain>
    </source>
</reference>
<evidence type="ECO:0000313" key="4">
    <source>
        <dbReference type="EMBL" id="OEG00334.1"/>
    </source>
</evidence>
<proteinExistence type="predicted"/>
<comment type="caution">
    <text evidence="4">The sequence shown here is derived from an EMBL/GenBank/DDBJ whole genome shotgun (WGS) entry which is preliminary data.</text>
</comment>
<feature type="repeat" description="TPR" evidence="3">
    <location>
        <begin position="210"/>
        <end position="243"/>
    </location>
</feature>
<dbReference type="SMART" id="SM00028">
    <property type="entry name" value="TPR"/>
    <property type="match status" value="4"/>
</dbReference>
<dbReference type="SUPFAM" id="SSF48452">
    <property type="entry name" value="TPR-like"/>
    <property type="match status" value="2"/>
</dbReference>
<dbReference type="Proteomes" id="UP000243739">
    <property type="component" value="Unassembled WGS sequence"/>
</dbReference>
<feature type="repeat" description="TPR" evidence="3">
    <location>
        <begin position="176"/>
        <end position="209"/>
    </location>
</feature>
<protein>
    <recommendedName>
        <fullName evidence="6">Tetratricopeptide repeat protein</fullName>
    </recommendedName>
</protein>
<dbReference type="InterPro" id="IPR019734">
    <property type="entry name" value="TPR_rpt"/>
</dbReference>
<sequence>MFQDLFSQMHQTLDQLNYEFGTVDDIDEELTLLEKYLTVKEMSEEITSELNKLIVKIQQFEKDHGLTDLDFQTDQELHNSSNTEHGMNLDAGLDDEVVVEIDEDDFLTFQKGIGFYDLFMYDQAIIHLENIIKKYPDFNLARLYTAMTYLKKKDYNRAKREVLLLFKFSDDHDLISLGHNILGTIYSYEHEYNQAIFHFQQAINLKNNWTEPKFNLAIIYYQINRFHDAINSFRELYDVHSEDWEVVLYLGKCYQKLKQYKKANEYLKEAYEIIQKPLIIKQIAHHFEEQRHFKKAIYWYRKWLKQEPKSFEALLGLAKNTWLSGDKATGLALLKKTLTIYHQNPEALLLYAWILTDNNDKMALLVIDKLMEIVKGVNNNQNFYLIANLARLFYLNND</sequence>
<dbReference type="OrthoDB" id="2937463at2"/>
<dbReference type="PANTHER" id="PTHR45586:SF1">
    <property type="entry name" value="LIPOPOLYSACCHARIDE ASSEMBLY PROTEIN B"/>
    <property type="match status" value="1"/>
</dbReference>
<feature type="repeat" description="TPR" evidence="3">
    <location>
        <begin position="244"/>
        <end position="277"/>
    </location>
</feature>
<organism evidence="4 5">
    <name type="scientific">Vulcanibacillus modesticaldus</name>
    <dbReference type="NCBI Taxonomy" id="337097"/>
    <lineage>
        <taxon>Bacteria</taxon>
        <taxon>Bacillati</taxon>
        <taxon>Bacillota</taxon>
        <taxon>Bacilli</taxon>
        <taxon>Bacillales</taxon>
        <taxon>Bacillaceae</taxon>
        <taxon>Vulcanibacillus</taxon>
    </lineage>
</organism>
<dbReference type="Pfam" id="PF13174">
    <property type="entry name" value="TPR_6"/>
    <property type="match status" value="1"/>
</dbReference>
<dbReference type="RefSeq" id="WP_069655647.1">
    <property type="nucleotide sequence ID" value="NZ_MIJF01000001.1"/>
</dbReference>
<accession>A0A1D2YX87</accession>
<dbReference type="AlphaFoldDB" id="A0A1D2YX87"/>
<dbReference type="PROSITE" id="PS50005">
    <property type="entry name" value="TPR"/>
    <property type="match status" value="3"/>
</dbReference>
<dbReference type="PANTHER" id="PTHR45586">
    <property type="entry name" value="TPR REPEAT-CONTAINING PROTEIN PA4667"/>
    <property type="match status" value="1"/>
</dbReference>
<keyword evidence="1" id="KW-0677">Repeat</keyword>
<keyword evidence="5" id="KW-1185">Reference proteome</keyword>
<dbReference type="InterPro" id="IPR051012">
    <property type="entry name" value="CellSynth/LPSAsmb/PSIAsmb"/>
</dbReference>
<evidence type="ECO:0000256" key="3">
    <source>
        <dbReference type="PROSITE-ProRule" id="PRU00339"/>
    </source>
</evidence>
<dbReference type="Pfam" id="PF13432">
    <property type="entry name" value="TPR_16"/>
    <property type="match status" value="1"/>
</dbReference>
<evidence type="ECO:0008006" key="6">
    <source>
        <dbReference type="Google" id="ProtNLM"/>
    </source>
</evidence>
<evidence type="ECO:0000256" key="2">
    <source>
        <dbReference type="ARBA" id="ARBA00022803"/>
    </source>
</evidence>